<dbReference type="RefSeq" id="WP_018662667.1">
    <property type="nucleotide sequence ID" value="NZ_HF952018.1"/>
</dbReference>
<dbReference type="InterPro" id="IPR001387">
    <property type="entry name" value="Cro/C1-type_HTH"/>
</dbReference>
<name>R7RQR2_9CLOT</name>
<dbReference type="HOGENOM" id="CLU_051642_0_0_9"/>
<dbReference type="InterPro" id="IPR019734">
    <property type="entry name" value="TPR_rpt"/>
</dbReference>
<dbReference type="GO" id="GO:0003677">
    <property type="term" value="F:DNA binding"/>
    <property type="evidence" value="ECO:0007669"/>
    <property type="project" value="InterPro"/>
</dbReference>
<dbReference type="Proteomes" id="UP000014923">
    <property type="component" value="Unassembled WGS sequence"/>
</dbReference>
<dbReference type="PANTHER" id="PTHR46630:SF1">
    <property type="entry name" value="TETRATRICOPEPTIDE REPEAT PROTEIN 29"/>
    <property type="match status" value="1"/>
</dbReference>
<feature type="domain" description="HTH cro/C1-type" evidence="6">
    <location>
        <begin position="10"/>
        <end position="63"/>
    </location>
</feature>
<keyword evidence="8" id="KW-1185">Reference proteome</keyword>
<reference evidence="7" key="1">
    <citation type="submission" date="2013-03" db="EMBL/GenBank/DDBJ databases">
        <title>Draft genome sequence of the hydrogen-ethanol-producing anaerobic alkalithermophilic Caloramator celere.</title>
        <authorList>
            <person name="Ciranna A."/>
            <person name="Larjo A."/>
            <person name="Kivisto A."/>
            <person name="Santala V."/>
            <person name="Roos C."/>
            <person name="Karp M."/>
        </authorList>
    </citation>
    <scope>NUCLEOTIDE SEQUENCE [LARGE SCALE GENOMIC DNA]</scope>
    <source>
        <strain evidence="7">DSM 8682</strain>
    </source>
</reference>
<sequence>MEILTLGEKIKAKRKEKNMTLKELAGDRVTPGQISLVESGKANPSIELLEYIAQKLETDVDYFLESEEKQASKICEYYLNIAEASLSSENFLRAKEYVEKGLHYANEYNLLLYKGKFNMVLAMLTYYDKNYEEAQQYCLVANSIFLKLNLIEDAVKSFILLGKISIGMGYYSSAVNYFKQADSILSENYFEDELLKARINYYIAMSNLYLGKISQAIDLAYVSKKRLEILNDKKAYADVLILLSLSYAKDGKIKEAIEYSKKAKDILAELDSKKNIAEVEDGIGEILAKYENYDESFLHLSNALKIKQEINDSTLPETLFKMCDNYVKIGQLQKAKDIIKEIQDKLGYEDHVYRIKLYKYLYKIYNIENDKRRMEEVLIEAIKYLEHTDYKKQLADFCILLGRLYTDLNMQDLALKYMNYGLDIYKQLGVI</sequence>
<dbReference type="PROSITE" id="PS50943">
    <property type="entry name" value="HTH_CROC1"/>
    <property type="match status" value="1"/>
</dbReference>
<dbReference type="PANTHER" id="PTHR46630">
    <property type="entry name" value="TETRATRICOPEPTIDE REPEAT PROTEIN 29"/>
    <property type="match status" value="1"/>
</dbReference>
<dbReference type="EMBL" id="CAVN010000097">
    <property type="protein sequence ID" value="CDF58517.1"/>
    <property type="molecule type" value="Genomic_DNA"/>
</dbReference>
<evidence type="ECO:0000256" key="5">
    <source>
        <dbReference type="ARBA" id="ARBA00038253"/>
    </source>
</evidence>
<evidence type="ECO:0000259" key="6">
    <source>
        <dbReference type="PROSITE" id="PS50943"/>
    </source>
</evidence>
<dbReference type="eggNOG" id="COG0457">
    <property type="taxonomic scope" value="Bacteria"/>
</dbReference>
<dbReference type="InterPro" id="IPR051476">
    <property type="entry name" value="Bac_ResReg_Asp_Phosphatase"/>
</dbReference>
<dbReference type="Pfam" id="PF01381">
    <property type="entry name" value="HTH_3"/>
    <property type="match status" value="1"/>
</dbReference>
<keyword evidence="4" id="KW-0802">TPR repeat</keyword>
<keyword evidence="2" id="KW-0963">Cytoplasm</keyword>
<proteinExistence type="inferred from homology"/>
<dbReference type="CDD" id="cd00093">
    <property type="entry name" value="HTH_XRE"/>
    <property type="match status" value="1"/>
</dbReference>
<dbReference type="SUPFAM" id="SSF48452">
    <property type="entry name" value="TPR-like"/>
    <property type="match status" value="2"/>
</dbReference>
<evidence type="ECO:0000313" key="7">
    <source>
        <dbReference type="EMBL" id="CDF58517.1"/>
    </source>
</evidence>
<dbReference type="AlphaFoldDB" id="R7RQR2"/>
<dbReference type="GO" id="GO:0005737">
    <property type="term" value="C:cytoplasm"/>
    <property type="evidence" value="ECO:0007669"/>
    <property type="project" value="UniProtKB-SubCell"/>
</dbReference>
<evidence type="ECO:0000256" key="2">
    <source>
        <dbReference type="ARBA" id="ARBA00022490"/>
    </source>
</evidence>
<dbReference type="Gene3D" id="1.25.40.10">
    <property type="entry name" value="Tetratricopeptide repeat domain"/>
    <property type="match status" value="2"/>
</dbReference>
<dbReference type="InterPro" id="IPR011990">
    <property type="entry name" value="TPR-like_helical_dom_sf"/>
</dbReference>
<comment type="similarity">
    <text evidence="5">Belongs to the Rap family.</text>
</comment>
<dbReference type="InterPro" id="IPR010982">
    <property type="entry name" value="Lambda_DNA-bd_dom_sf"/>
</dbReference>
<evidence type="ECO:0000256" key="1">
    <source>
        <dbReference type="ARBA" id="ARBA00004496"/>
    </source>
</evidence>
<dbReference type="eggNOG" id="COG1396">
    <property type="taxonomic scope" value="Bacteria"/>
</dbReference>
<accession>R7RQR2</accession>
<organism evidence="7 8">
    <name type="scientific">Thermobrachium celere DSM 8682</name>
    <dbReference type="NCBI Taxonomy" id="941824"/>
    <lineage>
        <taxon>Bacteria</taxon>
        <taxon>Bacillati</taxon>
        <taxon>Bacillota</taxon>
        <taxon>Clostridia</taxon>
        <taxon>Eubacteriales</taxon>
        <taxon>Clostridiaceae</taxon>
        <taxon>Thermobrachium</taxon>
    </lineage>
</organism>
<evidence type="ECO:0000256" key="3">
    <source>
        <dbReference type="ARBA" id="ARBA00022737"/>
    </source>
</evidence>
<dbReference type="SUPFAM" id="SSF47413">
    <property type="entry name" value="lambda repressor-like DNA-binding domains"/>
    <property type="match status" value="1"/>
</dbReference>
<evidence type="ECO:0000313" key="8">
    <source>
        <dbReference type="Proteomes" id="UP000014923"/>
    </source>
</evidence>
<comment type="subcellular location">
    <subcellularLocation>
        <location evidence="1">Cytoplasm</location>
    </subcellularLocation>
</comment>
<protein>
    <submittedName>
        <fullName evidence="7">Probable transcriptional regulator</fullName>
    </submittedName>
</protein>
<dbReference type="SMART" id="SM00028">
    <property type="entry name" value="TPR"/>
    <property type="match status" value="5"/>
</dbReference>
<evidence type="ECO:0000256" key="4">
    <source>
        <dbReference type="ARBA" id="ARBA00022803"/>
    </source>
</evidence>
<keyword evidence="3" id="KW-0677">Repeat</keyword>
<dbReference type="SMART" id="SM00530">
    <property type="entry name" value="HTH_XRE"/>
    <property type="match status" value="1"/>
</dbReference>
<comment type="caution">
    <text evidence="7">The sequence shown here is derived from an EMBL/GenBank/DDBJ whole genome shotgun (WGS) entry which is preliminary data.</text>
</comment>
<gene>
    <name evidence="7" type="ORF">TCEL_00563</name>
</gene>